<dbReference type="InterPro" id="IPR008984">
    <property type="entry name" value="SMAD_FHA_dom_sf"/>
</dbReference>
<dbReference type="HOGENOM" id="CLU_089612_1_0_9"/>
<feature type="transmembrane region" description="Helical" evidence="1">
    <location>
        <begin position="7"/>
        <end position="25"/>
    </location>
</feature>
<name>G5IN04_9FIRM</name>
<dbReference type="CDD" id="cd00060">
    <property type="entry name" value="FHA"/>
    <property type="match status" value="1"/>
</dbReference>
<keyword evidence="1" id="KW-1133">Transmembrane helix</keyword>
<dbReference type="RefSeq" id="WP_006782870.1">
    <property type="nucleotide sequence ID" value="NZ_CP040506.1"/>
</dbReference>
<sequence length="185" mass="20568">MNARKAIDLMIVCVWGAIAWIAWRYVESGVIRNVLVGVSVVYVLGFSVGAYLDKDRRKLALSPGASRLPVKTDHITELAFLSEEDTELMVWDLYGKVSMVIGRDVKENRVDVDLSGGPYASMVDMEHAVLNYSNGNWYVEDLGSVNGLGIQKAEDGRLYRLSPDTPCKLEQGDVICIGMNRLLIR</sequence>
<dbReference type="OrthoDB" id="2473431at2"/>
<accession>G5IN04</accession>
<evidence type="ECO:0000256" key="1">
    <source>
        <dbReference type="SAM" id="Phobius"/>
    </source>
</evidence>
<feature type="transmembrane region" description="Helical" evidence="1">
    <location>
        <begin position="31"/>
        <end position="52"/>
    </location>
</feature>
<dbReference type="Proteomes" id="UP000005384">
    <property type="component" value="Unassembled WGS sequence"/>
</dbReference>
<evidence type="ECO:0000259" key="2">
    <source>
        <dbReference type="PROSITE" id="PS50006"/>
    </source>
</evidence>
<evidence type="ECO:0000313" key="3">
    <source>
        <dbReference type="EMBL" id="EHI56975.1"/>
    </source>
</evidence>
<dbReference type="AlphaFoldDB" id="G5IN04"/>
<comment type="caution">
    <text evidence="3">The sequence shown here is derived from an EMBL/GenBank/DDBJ whole genome shotgun (WGS) entry which is preliminary data.</text>
</comment>
<evidence type="ECO:0000313" key="4">
    <source>
        <dbReference type="Proteomes" id="UP000005384"/>
    </source>
</evidence>
<keyword evidence="1" id="KW-0812">Transmembrane</keyword>
<feature type="domain" description="FHA" evidence="2">
    <location>
        <begin position="99"/>
        <end position="147"/>
    </location>
</feature>
<keyword evidence="1" id="KW-0472">Membrane</keyword>
<proteinExistence type="predicted"/>
<organism evidence="3 4">
    <name type="scientific">Hungatella hathewayi WAL-18680</name>
    <dbReference type="NCBI Taxonomy" id="742737"/>
    <lineage>
        <taxon>Bacteria</taxon>
        <taxon>Bacillati</taxon>
        <taxon>Bacillota</taxon>
        <taxon>Clostridia</taxon>
        <taxon>Lachnospirales</taxon>
        <taxon>Lachnospiraceae</taxon>
        <taxon>Hungatella</taxon>
    </lineage>
</organism>
<dbReference type="PROSITE" id="PS50006">
    <property type="entry name" value="FHA_DOMAIN"/>
    <property type="match status" value="1"/>
</dbReference>
<dbReference type="EMBL" id="ADLN01000127">
    <property type="protein sequence ID" value="EHI56975.1"/>
    <property type="molecule type" value="Genomic_DNA"/>
</dbReference>
<keyword evidence="4" id="KW-1185">Reference proteome</keyword>
<protein>
    <recommendedName>
        <fullName evidence="2">FHA domain-containing protein</fullName>
    </recommendedName>
</protein>
<dbReference type="InterPro" id="IPR000253">
    <property type="entry name" value="FHA_dom"/>
</dbReference>
<dbReference type="Gene3D" id="2.60.200.20">
    <property type="match status" value="1"/>
</dbReference>
<gene>
    <name evidence="3" type="ORF">HMPREF9473_04882</name>
</gene>
<dbReference type="SUPFAM" id="SSF49879">
    <property type="entry name" value="SMAD/FHA domain"/>
    <property type="match status" value="1"/>
</dbReference>
<dbReference type="PATRIC" id="fig|742737.3.peg.4864"/>
<reference evidence="3 4" key="1">
    <citation type="submission" date="2011-08" db="EMBL/GenBank/DDBJ databases">
        <title>The Genome Sequence of Clostridium hathewayi WAL-18680.</title>
        <authorList>
            <consortium name="The Broad Institute Genome Sequencing Platform"/>
            <person name="Earl A."/>
            <person name="Ward D."/>
            <person name="Feldgarden M."/>
            <person name="Gevers D."/>
            <person name="Finegold S.M."/>
            <person name="Summanen P.H."/>
            <person name="Molitoris D.R."/>
            <person name="Song M."/>
            <person name="Daigneault M."/>
            <person name="Allen-Vercoe E."/>
            <person name="Young S.K."/>
            <person name="Zeng Q."/>
            <person name="Gargeya S."/>
            <person name="Fitzgerald M."/>
            <person name="Haas B."/>
            <person name="Abouelleil A."/>
            <person name="Alvarado L."/>
            <person name="Arachchi H.M."/>
            <person name="Berlin A."/>
            <person name="Brown A."/>
            <person name="Chapman S.B."/>
            <person name="Chen Z."/>
            <person name="Dunbar C."/>
            <person name="Freedman E."/>
            <person name="Gearin G."/>
            <person name="Gellesch M."/>
            <person name="Goldberg J."/>
            <person name="Griggs A."/>
            <person name="Gujja S."/>
            <person name="Heiman D."/>
            <person name="Howarth C."/>
            <person name="Larson L."/>
            <person name="Lui A."/>
            <person name="MacDonald P.J.P."/>
            <person name="Montmayeur A."/>
            <person name="Murphy C."/>
            <person name="Neiman D."/>
            <person name="Pearson M."/>
            <person name="Priest M."/>
            <person name="Roberts A."/>
            <person name="Saif S."/>
            <person name="Shea T."/>
            <person name="Shenoy N."/>
            <person name="Sisk P."/>
            <person name="Stolte C."/>
            <person name="Sykes S."/>
            <person name="Wortman J."/>
            <person name="Nusbaum C."/>
            <person name="Birren B."/>
        </authorList>
    </citation>
    <scope>NUCLEOTIDE SEQUENCE [LARGE SCALE GENOMIC DNA]</scope>
    <source>
        <strain evidence="3 4">WAL-18680</strain>
    </source>
</reference>
<dbReference type="Pfam" id="PF00498">
    <property type="entry name" value="FHA"/>
    <property type="match status" value="1"/>
</dbReference>